<feature type="compositionally biased region" description="Basic residues" evidence="1">
    <location>
        <begin position="598"/>
        <end position="607"/>
    </location>
</feature>
<evidence type="ECO:0000259" key="2">
    <source>
        <dbReference type="Pfam" id="PF18763"/>
    </source>
</evidence>
<proteinExistence type="predicted"/>
<sequence length="655" mass="72149">MVNLFDYGPGFCRLDYGIVIQRSAHMLRISWALAMRAACCVLRAAGNTPVTDLLSPAVIQANPFLRSMRVDDFRAWTVRKTNGGKGGGVADTPATAAGGTEYPAPRRADWFSEVSTPAGMSVDVRYRVVDLSELHRASGDLQPRDRTRAASDEQIAGIARNLDPNRLMPSPESTGGAPIIGADMMVESGNGRIAALNRAAEEHPERYQAYIRAIEDAGFEVPDGVNRPALVAERITDLDIEGRRRFVRESNTSSIGRMSATEQAGVDADYLTQNAFDGYRPGRGLNSPDNTDFVRRVFAAMPQAERAALMTADGRLNIDGLRQLRQALFARAFDARDLLNLLAETESPAVENLLRMLEDLAPDWAAFRAAVEAGYIRPEFDITDQLMDAVRMIARARIEPREGQSVIGVLRDKLAQSDMFAARDDDLTDAIIGVFYRGERARGPDALAEILTRYMSEAEIAGRADIGDLFAGDARLTPTTALREAVKAQDARAPMPTRAEAVTERAQGVSDSQVEIRALEWRGYRRWRPERRPDARNRHGTARTARSARNRAVRPGLAAVRRQARGSHRRAAPAAIGRCDRCLASSRYRLGRSGLGGRGHRTTRRPWPRQDRTAPPRGRARSAKAAGCGNHRLAGRAEPYSSDQWSGNFRGQERH</sequence>
<accession>A0ABV7R255</accession>
<feature type="compositionally biased region" description="Basic residues" evidence="1">
    <location>
        <begin position="538"/>
        <end position="552"/>
    </location>
</feature>
<dbReference type="Proteomes" id="UP001595721">
    <property type="component" value="Unassembled WGS sequence"/>
</dbReference>
<dbReference type="InterPro" id="IPR041398">
    <property type="entry name" value="DdrB_dom"/>
</dbReference>
<keyword evidence="4" id="KW-1185">Reference proteome</keyword>
<evidence type="ECO:0000313" key="4">
    <source>
        <dbReference type="Proteomes" id="UP001595721"/>
    </source>
</evidence>
<feature type="region of interest" description="Disordered" evidence="1">
    <location>
        <begin position="532"/>
        <end position="554"/>
    </location>
</feature>
<comment type="caution">
    <text evidence="3">The sequence shown here is derived from an EMBL/GenBank/DDBJ whole genome shotgun (WGS) entry which is preliminary data.</text>
</comment>
<organism evidence="3 4">
    <name type="scientific">Paracoccus mangrovi</name>
    <dbReference type="NCBI Taxonomy" id="1715645"/>
    <lineage>
        <taxon>Bacteria</taxon>
        <taxon>Pseudomonadati</taxon>
        <taxon>Pseudomonadota</taxon>
        <taxon>Alphaproteobacteria</taxon>
        <taxon>Rhodobacterales</taxon>
        <taxon>Paracoccaceae</taxon>
        <taxon>Paracoccus</taxon>
    </lineage>
</organism>
<evidence type="ECO:0000256" key="1">
    <source>
        <dbReference type="SAM" id="MobiDB-lite"/>
    </source>
</evidence>
<feature type="region of interest" description="Disordered" evidence="1">
    <location>
        <begin position="591"/>
        <end position="655"/>
    </location>
</feature>
<feature type="region of interest" description="Disordered" evidence="1">
    <location>
        <begin position="82"/>
        <end position="101"/>
    </location>
</feature>
<feature type="domain" description="DdrB-like" evidence="2">
    <location>
        <begin position="118"/>
        <end position="234"/>
    </location>
</feature>
<dbReference type="RefSeq" id="WP_377743837.1">
    <property type="nucleotide sequence ID" value="NZ_JBHRXJ010000004.1"/>
</dbReference>
<dbReference type="EMBL" id="JBHRXJ010000004">
    <property type="protein sequence ID" value="MFC3528173.1"/>
    <property type="molecule type" value="Genomic_DNA"/>
</dbReference>
<dbReference type="Pfam" id="PF18763">
    <property type="entry name" value="ddrB-ParB"/>
    <property type="match status" value="1"/>
</dbReference>
<name>A0ABV7R255_9RHOB</name>
<evidence type="ECO:0000313" key="3">
    <source>
        <dbReference type="EMBL" id="MFC3528173.1"/>
    </source>
</evidence>
<reference evidence="4" key="1">
    <citation type="journal article" date="2019" name="Int. J. Syst. Evol. Microbiol.">
        <title>The Global Catalogue of Microorganisms (GCM) 10K type strain sequencing project: providing services to taxonomists for standard genome sequencing and annotation.</title>
        <authorList>
            <consortium name="The Broad Institute Genomics Platform"/>
            <consortium name="The Broad Institute Genome Sequencing Center for Infectious Disease"/>
            <person name="Wu L."/>
            <person name="Ma J."/>
        </authorList>
    </citation>
    <scope>NUCLEOTIDE SEQUENCE [LARGE SCALE GENOMIC DNA]</scope>
    <source>
        <strain evidence="4">KCTC 42899</strain>
    </source>
</reference>
<protein>
    <recommendedName>
        <fullName evidence="2">DdrB-like domain-containing protein</fullName>
    </recommendedName>
</protein>
<gene>
    <name evidence="3" type="ORF">ACFOMH_08270</name>
</gene>